<dbReference type="EMBL" id="OFSM01000028">
    <property type="protein sequence ID" value="SOY31629.1"/>
    <property type="molecule type" value="Genomic_DNA"/>
</dbReference>
<dbReference type="Gene3D" id="1.10.10.10">
    <property type="entry name" value="Winged helix-like DNA-binding domain superfamily/Winged helix DNA-binding domain"/>
    <property type="match status" value="1"/>
</dbReference>
<protein>
    <recommendedName>
        <fullName evidence="3">DUF4364 domain-containing protein</fullName>
    </recommendedName>
</protein>
<accession>A0A2K4ZMB3</accession>
<evidence type="ECO:0000313" key="2">
    <source>
        <dbReference type="Proteomes" id="UP000236311"/>
    </source>
</evidence>
<evidence type="ECO:0000313" key="1">
    <source>
        <dbReference type="EMBL" id="SOY31629.1"/>
    </source>
</evidence>
<dbReference type="RefSeq" id="WP_103241617.1">
    <property type="nucleotide sequence ID" value="NZ_CANRXC010000046.1"/>
</dbReference>
<dbReference type="AlphaFoldDB" id="A0A2K4ZMB3"/>
<reference evidence="1 2" key="1">
    <citation type="submission" date="2018-01" db="EMBL/GenBank/DDBJ databases">
        <authorList>
            <person name="Gaut B.S."/>
            <person name="Morton B.R."/>
            <person name="Clegg M.T."/>
            <person name="Duvall M.R."/>
        </authorList>
    </citation>
    <scope>NUCLEOTIDE SEQUENCE [LARGE SCALE GENOMIC DNA]</scope>
    <source>
        <strain evidence="1">GP69</strain>
    </source>
</reference>
<dbReference type="InterPro" id="IPR036388">
    <property type="entry name" value="WH-like_DNA-bd_sf"/>
</dbReference>
<dbReference type="OrthoDB" id="9783597at2"/>
<gene>
    <name evidence="1" type="ORF">AMURIS_04373</name>
</gene>
<evidence type="ECO:0008006" key="3">
    <source>
        <dbReference type="Google" id="ProtNLM"/>
    </source>
</evidence>
<organism evidence="1 2">
    <name type="scientific">Acetatifactor muris</name>
    <dbReference type="NCBI Taxonomy" id="879566"/>
    <lineage>
        <taxon>Bacteria</taxon>
        <taxon>Bacillati</taxon>
        <taxon>Bacillota</taxon>
        <taxon>Clostridia</taxon>
        <taxon>Lachnospirales</taxon>
        <taxon>Lachnospiraceae</taxon>
        <taxon>Acetatifactor</taxon>
    </lineage>
</organism>
<dbReference type="Pfam" id="PF14277">
    <property type="entry name" value="DUF4364"/>
    <property type="match status" value="1"/>
</dbReference>
<dbReference type="Proteomes" id="UP000236311">
    <property type="component" value="Unassembled WGS sequence"/>
</dbReference>
<sequence>MLQDPLTLYKLIVLYMLNRVNFPMTNAQVSDFILEKGYTNYLTLQQVINELAEAKMIVLETIRNRTHLAITPEGQETLRFFQNRINYAIKEEIDSYFRENEYVLRNEVSVLADYYYRAGTGEYEAHLVAKERGICLVDVRLSVPTEEIAESICENWQHKNQEIYKYLTEQLF</sequence>
<dbReference type="InterPro" id="IPR025374">
    <property type="entry name" value="DUF4364"/>
</dbReference>
<keyword evidence="2" id="KW-1185">Reference proteome</keyword>
<name>A0A2K4ZMB3_9FIRM</name>
<dbReference type="SUPFAM" id="SSF46785">
    <property type="entry name" value="Winged helix' DNA-binding domain"/>
    <property type="match status" value="1"/>
</dbReference>
<dbReference type="InterPro" id="IPR036390">
    <property type="entry name" value="WH_DNA-bd_sf"/>
</dbReference>
<proteinExistence type="predicted"/>